<evidence type="ECO:0000313" key="1">
    <source>
        <dbReference type="EMBL" id="UXH42895.1"/>
    </source>
</evidence>
<dbReference type="EMBL" id="CP104558">
    <property type="protein sequence ID" value="UXH42895.1"/>
    <property type="molecule type" value="Genomic_DNA"/>
</dbReference>
<reference evidence="1" key="1">
    <citation type="submission" date="2022-09" db="EMBL/GenBank/DDBJ databases">
        <title>Complete genome sequence of Rossellomorea vietnamensis strain RL-WG62, a newly isolated PGPR with the potential for plant salinity stress alleviation.</title>
        <authorList>
            <person name="Ren L."/>
            <person name="Wang G."/>
            <person name="Hu H."/>
        </authorList>
    </citation>
    <scope>NUCLEOTIDE SEQUENCE</scope>
    <source>
        <strain evidence="1">RL-WG62</strain>
    </source>
</reference>
<dbReference type="Proteomes" id="UP001064027">
    <property type="component" value="Chromosome"/>
</dbReference>
<keyword evidence="2" id="KW-1185">Reference proteome</keyword>
<proteinExistence type="predicted"/>
<sequence>MNFKAMKSLFSKSLSRRKWIVTIGTIVTSAAVFGILFYEGSKNTVALTLDGEQKEIRTHANTIQDILEELEISPRSEDYLYPSGNTKVSNNMNIVWEPAKQVGIAVGGQEKKIWTTAETVKELLSENEIQVGEHDKVQPGLSEKVTGKMKVKIDPAFSLKLVNGGKEQKVWSTSTTVADFLKQQGITLKDSDRVEPSLDKVVKANDVVNVVRVEKVTDVVEETKNFTVISKKDSDLSKGKEKVVQEGKNGKVEKKYEIVKENGKEVSRKLVSERVVEESQDKIVNVGTKVLVAQVSRGRSSSSSSSAEASAAPSGGREFYVSSTAYTASCNGCSGHTATGINLKSNPNVKVIAVDPSVIPLGSKVYVEGYGYAVAADTGGAIKGNKIDVFFASKSDAYRWGRKTIKVKILN</sequence>
<name>A0ACD4C2X0_9BACI</name>
<accession>A0ACD4C2X0</accession>
<organism evidence="1 2">
    <name type="scientific">Rossellomorea vietnamensis</name>
    <dbReference type="NCBI Taxonomy" id="218284"/>
    <lineage>
        <taxon>Bacteria</taxon>
        <taxon>Bacillati</taxon>
        <taxon>Bacillota</taxon>
        <taxon>Bacilli</taxon>
        <taxon>Bacillales</taxon>
        <taxon>Bacillaceae</taxon>
        <taxon>Rossellomorea</taxon>
    </lineage>
</organism>
<evidence type="ECO:0000313" key="2">
    <source>
        <dbReference type="Proteomes" id="UP001064027"/>
    </source>
</evidence>
<protein>
    <submittedName>
        <fullName evidence="1">Ubiquitin-like domain-containing protein</fullName>
    </submittedName>
</protein>
<gene>
    <name evidence="1" type="ORF">N5C46_14435</name>
</gene>